<evidence type="ECO:0000256" key="1">
    <source>
        <dbReference type="SAM" id="Phobius"/>
    </source>
</evidence>
<keyword evidence="1" id="KW-0812">Transmembrane</keyword>
<keyword evidence="1" id="KW-1133">Transmembrane helix</keyword>
<name>A0A7J6KU94_PERCH</name>
<dbReference type="EMBL" id="JAAPAO010001250">
    <property type="protein sequence ID" value="KAF4650472.1"/>
    <property type="molecule type" value="Genomic_DNA"/>
</dbReference>
<gene>
    <name evidence="2" type="ORF">FOL47_001130</name>
</gene>
<proteinExistence type="predicted"/>
<dbReference type="Proteomes" id="UP000591131">
    <property type="component" value="Unassembled WGS sequence"/>
</dbReference>
<organism evidence="2 3">
    <name type="scientific">Perkinsus chesapeaki</name>
    <name type="common">Clam parasite</name>
    <name type="synonym">Perkinsus andrewsi</name>
    <dbReference type="NCBI Taxonomy" id="330153"/>
    <lineage>
        <taxon>Eukaryota</taxon>
        <taxon>Sar</taxon>
        <taxon>Alveolata</taxon>
        <taxon>Perkinsozoa</taxon>
        <taxon>Perkinsea</taxon>
        <taxon>Perkinsida</taxon>
        <taxon>Perkinsidae</taxon>
        <taxon>Perkinsus</taxon>
    </lineage>
</organism>
<accession>A0A7J6KU94</accession>
<dbReference type="AlphaFoldDB" id="A0A7J6KU94"/>
<dbReference type="OrthoDB" id="9906983at2759"/>
<sequence length="473" mass="52847">MTPGHADIVRKLSGQLAEDWDDLLSTPTARLVKFHLEAATVAWSLTSDEVPLYSSTSNMLISHDASKDAYASIRYDCTTSRNQQADAFSRLINDVAAANVAALEDPFEALSSEKEAESTRATNLAADAIEIFDYDYPLSVSDSLSNSIPCLSDFCVKLQTFRAWKGGEALSPRDVLHRFIVSEQSKDPLCVEALELLASKDRLDRITVSQRDITPAVKGFMPGLSCRLRLVLPSSTARLFVSKWRGTSIAVLVMLILKILFAVYGVIAGGRGCAEIQRLFILDVYVTKEHNLCDLFCLMVYASSITCEFTPQTPGKPLPSEHKGLDWYDVLALGQLRINTTVHPDLGISPHEVVYGIPHSFPLVSFLCPSDDLSEKDIEEFVCFQNRYRRDAVYAALKKKRSRQLRAWIDEWTRSRAKYQKWDAKSTTTTASEPLLDVGCRVLVLKSPSHKLDGKWSQGVGRACYEYSWMTHN</sequence>
<evidence type="ECO:0000313" key="2">
    <source>
        <dbReference type="EMBL" id="KAF4650472.1"/>
    </source>
</evidence>
<feature type="transmembrane region" description="Helical" evidence="1">
    <location>
        <begin position="248"/>
        <end position="267"/>
    </location>
</feature>
<keyword evidence="3" id="KW-1185">Reference proteome</keyword>
<keyword evidence="1" id="KW-0472">Membrane</keyword>
<evidence type="ECO:0000313" key="3">
    <source>
        <dbReference type="Proteomes" id="UP000591131"/>
    </source>
</evidence>
<reference evidence="2 3" key="1">
    <citation type="submission" date="2020-04" db="EMBL/GenBank/DDBJ databases">
        <title>Perkinsus chesapeaki whole genome sequence.</title>
        <authorList>
            <person name="Bogema D.R."/>
        </authorList>
    </citation>
    <scope>NUCLEOTIDE SEQUENCE [LARGE SCALE GENOMIC DNA]</scope>
    <source>
        <strain evidence="2">ATCC PRA-425</strain>
    </source>
</reference>
<comment type="caution">
    <text evidence="2">The sequence shown here is derived from an EMBL/GenBank/DDBJ whole genome shotgun (WGS) entry which is preliminary data.</text>
</comment>
<protein>
    <submittedName>
        <fullName evidence="2">Uncharacterized protein</fullName>
    </submittedName>
</protein>